<evidence type="ECO:0000256" key="7">
    <source>
        <dbReference type="ARBA" id="ARBA00022618"/>
    </source>
</evidence>
<evidence type="ECO:0000256" key="3">
    <source>
        <dbReference type="ARBA" id="ARBA00004584"/>
    </source>
</evidence>
<evidence type="ECO:0000256" key="8">
    <source>
        <dbReference type="ARBA" id="ARBA00022723"/>
    </source>
</evidence>
<dbReference type="SMART" id="SM00238">
    <property type="entry name" value="BIR"/>
    <property type="match status" value="1"/>
</dbReference>
<evidence type="ECO:0000256" key="15">
    <source>
        <dbReference type="ARBA" id="ARBA00023306"/>
    </source>
</evidence>
<accession>A0A182F5J8</accession>
<dbReference type="Pfam" id="PF00653">
    <property type="entry name" value="BIR"/>
    <property type="match status" value="1"/>
</dbReference>
<dbReference type="GO" id="GO:0051301">
    <property type="term" value="P:cell division"/>
    <property type="evidence" value="ECO:0007669"/>
    <property type="project" value="UniProtKB-KW"/>
</dbReference>
<keyword evidence="9" id="KW-0498">Mitosis</keyword>
<protein>
    <submittedName>
        <fullName evidence="17">Uncharacterized protein</fullName>
    </submittedName>
</protein>
<dbReference type="VEuPathDB" id="VectorBase:AALB20_028498"/>
<dbReference type="GO" id="GO:0046872">
    <property type="term" value="F:metal ion binding"/>
    <property type="evidence" value="ECO:0007669"/>
    <property type="project" value="UniProtKB-KW"/>
</dbReference>
<evidence type="ECO:0000256" key="5">
    <source>
        <dbReference type="ARBA" id="ARBA00022490"/>
    </source>
</evidence>
<evidence type="ECO:0000313" key="17">
    <source>
        <dbReference type="EnsemblMetazoa" id="AALB001741-PA"/>
    </source>
</evidence>
<dbReference type="Gene3D" id="1.10.1170.10">
    <property type="entry name" value="Inhibitor Of Apoptosis Protein (2mihbC-IAP-1), Chain A"/>
    <property type="match status" value="1"/>
</dbReference>
<dbReference type="Proteomes" id="UP000069272">
    <property type="component" value="Chromosome 2L"/>
</dbReference>
<comment type="subcellular location">
    <subcellularLocation>
        <location evidence="3">Chromosome</location>
        <location evidence="3">Centromere</location>
    </subcellularLocation>
    <subcellularLocation>
        <location evidence="2">Cytoplasm</location>
        <location evidence="2">Cytoskeleton</location>
        <location evidence="2">Spindle</location>
    </subcellularLocation>
    <subcellularLocation>
        <location evidence="1">Nucleus</location>
    </subcellularLocation>
</comment>
<keyword evidence="14" id="KW-0539">Nucleus</keyword>
<evidence type="ECO:0000256" key="2">
    <source>
        <dbReference type="ARBA" id="ARBA00004186"/>
    </source>
</evidence>
<keyword evidence="8" id="KW-0479">Metal-binding</keyword>
<dbReference type="InterPro" id="IPR051190">
    <property type="entry name" value="Baculoviral_IAP"/>
</dbReference>
<evidence type="ECO:0000256" key="4">
    <source>
        <dbReference type="ARBA" id="ARBA00006672"/>
    </source>
</evidence>
<dbReference type="CDD" id="cd00022">
    <property type="entry name" value="BIR"/>
    <property type="match status" value="1"/>
</dbReference>
<evidence type="ECO:0000256" key="16">
    <source>
        <dbReference type="ARBA" id="ARBA00023328"/>
    </source>
</evidence>
<sequence>MESTSNIAKIFLLQEDREKSFKHWPYKDDKKCSIRKMAEAGFYWHGTEQEVDIAACFVCGKELDGWEESDDPWVEHQKHAPQCAFVKYGRAEGDLTCEEFGYLMMATMKMRLQNKYTQMKTNAKMFTEKKRKEMEKLLRTQ</sequence>
<keyword evidence="18" id="KW-1185">Reference proteome</keyword>
<dbReference type="GO" id="GO:0007059">
    <property type="term" value="P:chromosome segregation"/>
    <property type="evidence" value="ECO:0007669"/>
    <property type="project" value="UniProtKB-KW"/>
</dbReference>
<dbReference type="SUPFAM" id="SSF57924">
    <property type="entry name" value="Inhibitor of apoptosis (IAP) repeat"/>
    <property type="match status" value="1"/>
</dbReference>
<dbReference type="RefSeq" id="XP_035777385.1">
    <property type="nucleotide sequence ID" value="XM_035921492.1"/>
</dbReference>
<dbReference type="GO" id="GO:0005819">
    <property type="term" value="C:spindle"/>
    <property type="evidence" value="ECO:0007669"/>
    <property type="project" value="UniProtKB-SubCell"/>
</dbReference>
<dbReference type="VEuPathDB" id="VectorBase:AALB001741"/>
<dbReference type="GO" id="GO:0005634">
    <property type="term" value="C:nucleus"/>
    <property type="evidence" value="ECO:0007669"/>
    <property type="project" value="UniProtKB-SubCell"/>
</dbReference>
<reference evidence="17 18" key="1">
    <citation type="journal article" date="2017" name="G3 (Bethesda)">
        <title>The Physical Genome Mapping of Anopheles albimanus Corrected Scaffold Misassemblies and Identified Interarm Rearrangements in Genus Anopheles.</title>
        <authorList>
            <person name="Artemov G.N."/>
            <person name="Peery A.N."/>
            <person name="Jiang X."/>
            <person name="Tu Z."/>
            <person name="Stegniy V.N."/>
            <person name="Sharakhova M.V."/>
            <person name="Sharakhov I.V."/>
        </authorList>
    </citation>
    <scope>NUCLEOTIDE SEQUENCE [LARGE SCALE GENOMIC DNA]</scope>
    <source>
        <strain evidence="17 18">ALBI9_A</strain>
    </source>
</reference>
<keyword evidence="11" id="KW-0862">Zinc</keyword>
<dbReference type="PANTHER" id="PTHR46771:SF5">
    <property type="entry name" value="DETERIN"/>
    <property type="match status" value="1"/>
</dbReference>
<evidence type="ECO:0000256" key="12">
    <source>
        <dbReference type="ARBA" id="ARBA00022843"/>
    </source>
</evidence>
<name>A0A182F5J8_ANOAL</name>
<dbReference type="GO" id="GO:0000775">
    <property type="term" value="C:chromosome, centromeric region"/>
    <property type="evidence" value="ECO:0007669"/>
    <property type="project" value="UniProtKB-SubCell"/>
</dbReference>
<evidence type="ECO:0000256" key="11">
    <source>
        <dbReference type="ARBA" id="ARBA00022833"/>
    </source>
</evidence>
<proteinExistence type="inferred from homology"/>
<organism evidence="17 18">
    <name type="scientific">Anopheles albimanus</name>
    <name type="common">New world malaria mosquito</name>
    <dbReference type="NCBI Taxonomy" id="7167"/>
    <lineage>
        <taxon>Eukaryota</taxon>
        <taxon>Metazoa</taxon>
        <taxon>Ecdysozoa</taxon>
        <taxon>Arthropoda</taxon>
        <taxon>Hexapoda</taxon>
        <taxon>Insecta</taxon>
        <taxon>Pterygota</taxon>
        <taxon>Neoptera</taxon>
        <taxon>Endopterygota</taxon>
        <taxon>Diptera</taxon>
        <taxon>Nematocera</taxon>
        <taxon>Culicoidea</taxon>
        <taxon>Culicidae</taxon>
        <taxon>Anophelinae</taxon>
        <taxon>Anopheles</taxon>
    </lineage>
</organism>
<keyword evidence="5" id="KW-0963">Cytoplasm</keyword>
<evidence type="ECO:0000313" key="18">
    <source>
        <dbReference type="Proteomes" id="UP000069272"/>
    </source>
</evidence>
<dbReference type="KEGG" id="aali:118458724"/>
<dbReference type="PANTHER" id="PTHR46771">
    <property type="entry name" value="DETERIN"/>
    <property type="match status" value="1"/>
</dbReference>
<dbReference type="FunFam" id="1.10.1170.10:FF:000009">
    <property type="entry name" value="Baculoviral IAP repeat-containing protein 5"/>
    <property type="match status" value="1"/>
</dbReference>
<dbReference type="OrthoDB" id="2196114at2759"/>
<dbReference type="EnsemblMetazoa" id="AALB001741-RA">
    <property type="protein sequence ID" value="AALB001741-PA"/>
    <property type="gene ID" value="AALB001741"/>
</dbReference>
<keyword evidence="16" id="KW-0137">Centromere</keyword>
<dbReference type="InterPro" id="IPR001370">
    <property type="entry name" value="BIR_rpt"/>
</dbReference>
<dbReference type="STRING" id="7167.A0A182F5J8"/>
<dbReference type="PROSITE" id="PS50143">
    <property type="entry name" value="BIR_REPEAT_2"/>
    <property type="match status" value="1"/>
</dbReference>
<keyword evidence="6" id="KW-0597">Phosphoprotein</keyword>
<keyword evidence="12" id="KW-0832">Ubl conjugation</keyword>
<evidence type="ECO:0000256" key="1">
    <source>
        <dbReference type="ARBA" id="ARBA00004123"/>
    </source>
</evidence>
<keyword evidence="13" id="KW-0206">Cytoskeleton</keyword>
<evidence type="ECO:0000256" key="9">
    <source>
        <dbReference type="ARBA" id="ARBA00022776"/>
    </source>
</evidence>
<keyword evidence="7" id="KW-0132">Cell division</keyword>
<dbReference type="GeneID" id="118458724"/>
<evidence type="ECO:0000256" key="14">
    <source>
        <dbReference type="ARBA" id="ARBA00023242"/>
    </source>
</evidence>
<comment type="similarity">
    <text evidence="4">Belongs to the IAP family.</text>
</comment>
<keyword evidence="15" id="KW-0131">Cell cycle</keyword>
<evidence type="ECO:0000256" key="6">
    <source>
        <dbReference type="ARBA" id="ARBA00022553"/>
    </source>
</evidence>
<evidence type="ECO:0000256" key="10">
    <source>
        <dbReference type="ARBA" id="ARBA00022829"/>
    </source>
</evidence>
<evidence type="ECO:0000256" key="13">
    <source>
        <dbReference type="ARBA" id="ARBA00023212"/>
    </source>
</evidence>
<keyword evidence="10" id="KW-0159">Chromosome partition</keyword>
<dbReference type="AlphaFoldDB" id="A0A182F5J8"/>
<reference evidence="17" key="2">
    <citation type="submission" date="2022-08" db="UniProtKB">
        <authorList>
            <consortium name="EnsemblMetazoa"/>
        </authorList>
    </citation>
    <scope>IDENTIFICATION</scope>
    <source>
        <strain evidence="17">STECLA/ALBI9_A</strain>
    </source>
</reference>